<feature type="domain" description="DNA polymerase III delta N-terminal" evidence="9">
    <location>
        <begin position="19"/>
        <end position="138"/>
    </location>
</feature>
<feature type="domain" description="DNA polymerase III delta subunit-like C-terminal" evidence="10">
    <location>
        <begin position="216"/>
        <end position="331"/>
    </location>
</feature>
<dbReference type="SUPFAM" id="SSF52540">
    <property type="entry name" value="P-loop containing nucleoside triphosphate hydrolases"/>
    <property type="match status" value="1"/>
</dbReference>
<dbReference type="RefSeq" id="WP_061993113.1">
    <property type="nucleotide sequence ID" value="NZ_DF968000.1"/>
</dbReference>
<dbReference type="SUPFAM" id="SSF48019">
    <property type="entry name" value="post-AAA+ oligomerization domain-like"/>
    <property type="match status" value="1"/>
</dbReference>
<dbReference type="Gene3D" id="1.10.8.60">
    <property type="match status" value="1"/>
</dbReference>
<evidence type="ECO:0000256" key="1">
    <source>
        <dbReference type="ARBA" id="ARBA00012417"/>
    </source>
</evidence>
<keyword evidence="4" id="KW-0548">Nucleotidyltransferase</keyword>
<dbReference type="Gene3D" id="1.20.272.10">
    <property type="match status" value="1"/>
</dbReference>
<comment type="catalytic activity">
    <reaction evidence="8">
        <text>DNA(n) + a 2'-deoxyribonucleoside 5'-triphosphate = DNA(n+1) + diphosphate</text>
        <dbReference type="Rhea" id="RHEA:22508"/>
        <dbReference type="Rhea" id="RHEA-COMP:17339"/>
        <dbReference type="Rhea" id="RHEA-COMP:17340"/>
        <dbReference type="ChEBI" id="CHEBI:33019"/>
        <dbReference type="ChEBI" id="CHEBI:61560"/>
        <dbReference type="ChEBI" id="CHEBI:173112"/>
        <dbReference type="EC" id="2.7.7.7"/>
    </reaction>
</comment>
<evidence type="ECO:0000259" key="10">
    <source>
        <dbReference type="Pfam" id="PF21694"/>
    </source>
</evidence>
<protein>
    <recommendedName>
        <fullName evidence="2">DNA polymerase III subunit delta</fullName>
        <ecNumber evidence="1">2.7.7.7</ecNumber>
    </recommendedName>
</protein>
<accession>A0A0K8MHP4</accession>
<evidence type="ECO:0000259" key="9">
    <source>
        <dbReference type="Pfam" id="PF06144"/>
    </source>
</evidence>
<evidence type="ECO:0000256" key="6">
    <source>
        <dbReference type="ARBA" id="ARBA00022932"/>
    </source>
</evidence>
<dbReference type="InterPro" id="IPR010372">
    <property type="entry name" value="DNA_pol3_delta_N"/>
</dbReference>
<evidence type="ECO:0000313" key="11">
    <source>
        <dbReference type="EMBL" id="GAO99713.1"/>
    </source>
</evidence>
<dbReference type="InterPro" id="IPR005790">
    <property type="entry name" value="DNA_polIII_delta"/>
</dbReference>
<evidence type="ECO:0000256" key="4">
    <source>
        <dbReference type="ARBA" id="ARBA00022695"/>
    </source>
</evidence>
<dbReference type="PANTHER" id="PTHR34388">
    <property type="entry name" value="DNA POLYMERASE III SUBUNIT DELTA"/>
    <property type="match status" value="1"/>
</dbReference>
<dbReference type="PANTHER" id="PTHR34388:SF1">
    <property type="entry name" value="DNA POLYMERASE III SUBUNIT DELTA"/>
    <property type="match status" value="1"/>
</dbReference>
<proteinExistence type="inferred from homology"/>
<dbReference type="GO" id="GO:0009360">
    <property type="term" value="C:DNA polymerase III complex"/>
    <property type="evidence" value="ECO:0007669"/>
    <property type="project" value="InterPro"/>
</dbReference>
<dbReference type="STRING" id="157463.GCA_001047075_00633"/>
<dbReference type="Pfam" id="PF21694">
    <property type="entry name" value="DNA_pol3_delta_C"/>
    <property type="match status" value="1"/>
</dbReference>
<dbReference type="EMBL" id="DF968000">
    <property type="protein sequence ID" value="GAO99713.1"/>
    <property type="molecule type" value="Genomic_DNA"/>
</dbReference>
<dbReference type="Proteomes" id="UP000253891">
    <property type="component" value="Unassembled WGS sequence"/>
</dbReference>
<evidence type="ECO:0000256" key="7">
    <source>
        <dbReference type="ARBA" id="ARBA00034754"/>
    </source>
</evidence>
<evidence type="ECO:0000256" key="5">
    <source>
        <dbReference type="ARBA" id="ARBA00022705"/>
    </source>
</evidence>
<evidence type="ECO:0000256" key="3">
    <source>
        <dbReference type="ARBA" id="ARBA00022679"/>
    </source>
</evidence>
<dbReference type="GO" id="GO:0006261">
    <property type="term" value="P:DNA-templated DNA replication"/>
    <property type="evidence" value="ECO:0007669"/>
    <property type="project" value="TreeGrafter"/>
</dbReference>
<name>A0A0K8MHP4_9LACO</name>
<sequence>MTLQTLKNQIDQGALPSLYLVTGNETALIQKAHRLFSTIIEPADQEMNLAAYDFASDGLDAVLGDYLSAPFFGDHRVVLMENPSFLTATGKLTPDQEKAFLSAIENPIPGNLLVIFANDLSLDKRKKVTKAVIKQAEALTLTALDERQSRQALHQFLDPRRVTIDQDAENELVLRTQASYSKILAELPKLLSYAAESKKIDLAGVQGLVPKESTAQAFDLADLVLRQQKTAALTLYHDLIQNGEVPLRLNALLLGHFRLLLQVAGSQGADQEVGSALKVHPYRVKLARQSLRKYRLGQVRAGFLDILDMEIKMKSTTADPAFLFEDFMVNF</sequence>
<evidence type="ECO:0000256" key="2">
    <source>
        <dbReference type="ARBA" id="ARBA00017703"/>
    </source>
</evidence>
<gene>
    <name evidence="11" type="ORF">FFIC_232010</name>
</gene>
<organism evidence="11 12">
    <name type="scientific">Fructobacillus ficulneus</name>
    <dbReference type="NCBI Taxonomy" id="157463"/>
    <lineage>
        <taxon>Bacteria</taxon>
        <taxon>Bacillati</taxon>
        <taxon>Bacillota</taxon>
        <taxon>Bacilli</taxon>
        <taxon>Lactobacillales</taxon>
        <taxon>Lactobacillaceae</taxon>
        <taxon>Fructobacillus</taxon>
    </lineage>
</organism>
<keyword evidence="12" id="KW-1185">Reference proteome</keyword>
<dbReference type="OrthoDB" id="9775929at2"/>
<comment type="similarity">
    <text evidence="7">Belongs to the DNA polymerase HolA subunit family.</text>
</comment>
<dbReference type="Pfam" id="PF06144">
    <property type="entry name" value="DNA_pol3_delta"/>
    <property type="match status" value="1"/>
</dbReference>
<dbReference type="NCBIfam" id="TIGR01128">
    <property type="entry name" value="holA"/>
    <property type="match status" value="1"/>
</dbReference>
<keyword evidence="3" id="KW-0808">Transferase</keyword>
<evidence type="ECO:0000313" key="12">
    <source>
        <dbReference type="Proteomes" id="UP000253891"/>
    </source>
</evidence>
<dbReference type="InterPro" id="IPR027417">
    <property type="entry name" value="P-loop_NTPase"/>
</dbReference>
<dbReference type="InterPro" id="IPR048466">
    <property type="entry name" value="DNA_pol3_delta-like_C"/>
</dbReference>
<dbReference type="InterPro" id="IPR008921">
    <property type="entry name" value="DNA_pol3_clamp-load_cplx_C"/>
</dbReference>
<dbReference type="EC" id="2.7.7.7" evidence="1"/>
<dbReference type="GO" id="GO:0003677">
    <property type="term" value="F:DNA binding"/>
    <property type="evidence" value="ECO:0007669"/>
    <property type="project" value="InterPro"/>
</dbReference>
<dbReference type="AlphaFoldDB" id="A0A0K8MHP4"/>
<dbReference type="GO" id="GO:0003887">
    <property type="term" value="F:DNA-directed DNA polymerase activity"/>
    <property type="evidence" value="ECO:0007669"/>
    <property type="project" value="UniProtKB-KW"/>
</dbReference>
<reference evidence="11 12" key="1">
    <citation type="journal article" date="2015" name="BMC Genomics">
        <title>Comparative genomics of Fructobacillus spp. and Leuconostoc spp. reveals niche-specific evolution of Fructobacillus spp.</title>
        <authorList>
            <person name="Endo A."/>
            <person name="Tanizawa Y."/>
            <person name="Tanaka N."/>
            <person name="Maeno S."/>
            <person name="Kumar H."/>
            <person name="Shiwa Y."/>
            <person name="Okada S."/>
            <person name="Yoshikawa H."/>
            <person name="Dicks L."/>
            <person name="Nakagawa J."/>
            <person name="Arita M."/>
        </authorList>
    </citation>
    <scope>NUCLEOTIDE SEQUENCE [LARGE SCALE GENOMIC DNA]</scope>
    <source>
        <strain evidence="11 12">JCM 12225</strain>
    </source>
</reference>
<keyword evidence="5" id="KW-0235">DNA replication</keyword>
<dbReference type="Gene3D" id="3.40.50.300">
    <property type="entry name" value="P-loop containing nucleotide triphosphate hydrolases"/>
    <property type="match status" value="1"/>
</dbReference>
<keyword evidence="6" id="KW-0239">DNA-directed DNA polymerase</keyword>
<evidence type="ECO:0000256" key="8">
    <source>
        <dbReference type="ARBA" id="ARBA00049244"/>
    </source>
</evidence>